<dbReference type="Gene3D" id="3.90.79.10">
    <property type="entry name" value="Nucleoside Triphosphate Pyrophosphohydrolase"/>
    <property type="match status" value="1"/>
</dbReference>
<dbReference type="PROSITE" id="PS00893">
    <property type="entry name" value="NUDIX_BOX"/>
    <property type="match status" value="1"/>
</dbReference>
<protein>
    <submittedName>
        <fullName evidence="2">DNA mismatch repair protein MutT</fullName>
    </submittedName>
</protein>
<proteinExistence type="predicted"/>
<dbReference type="InterPro" id="IPR051325">
    <property type="entry name" value="Nudix_hydrolase_domain"/>
</dbReference>
<dbReference type="SUPFAM" id="SSF55811">
    <property type="entry name" value="Nudix"/>
    <property type="match status" value="1"/>
</dbReference>
<dbReference type="EMBL" id="NUSQ01000001">
    <property type="protein sequence ID" value="PHD75197.1"/>
    <property type="molecule type" value="Genomic_DNA"/>
</dbReference>
<sequence length="155" mass="17899">MILKLTFGYKKPTEHYVLRPSCYAVIFHSSSSNIAIIQKGERYFLPGGGMEGTETKKACLHRELLEELGWAIEIEQYIGNAARYFYADKEGTYYLNDGFFYIANMVHKQTETSEEDYVLKWLPPLLAIEYLLHDHQKWAVEQALLLLNKKGSPSI</sequence>
<dbReference type="Proteomes" id="UP000225997">
    <property type="component" value="Unassembled WGS sequence"/>
</dbReference>
<dbReference type="InterPro" id="IPR015797">
    <property type="entry name" value="NUDIX_hydrolase-like_dom_sf"/>
</dbReference>
<dbReference type="Pfam" id="PF00293">
    <property type="entry name" value="NUDIX"/>
    <property type="match status" value="1"/>
</dbReference>
<dbReference type="AlphaFoldDB" id="A0A2B5XQC6"/>
<evidence type="ECO:0000256" key="1">
    <source>
        <dbReference type="ARBA" id="ARBA00022801"/>
    </source>
</evidence>
<accession>A0A2B5XQC6</accession>
<name>A0A2B5XQC6_9BACI</name>
<dbReference type="GO" id="GO:0006167">
    <property type="term" value="P:AMP biosynthetic process"/>
    <property type="evidence" value="ECO:0007669"/>
    <property type="project" value="TreeGrafter"/>
</dbReference>
<dbReference type="CDD" id="cd04684">
    <property type="entry name" value="NUDIX_Hydrolase"/>
    <property type="match status" value="1"/>
</dbReference>
<organism evidence="2 3">
    <name type="scientific">Bacillus toyonensis</name>
    <dbReference type="NCBI Taxonomy" id="155322"/>
    <lineage>
        <taxon>Bacteria</taxon>
        <taxon>Bacillati</taxon>
        <taxon>Bacillota</taxon>
        <taxon>Bacilli</taxon>
        <taxon>Bacillales</taxon>
        <taxon>Bacillaceae</taxon>
        <taxon>Bacillus</taxon>
        <taxon>Bacillus cereus group</taxon>
    </lineage>
</organism>
<evidence type="ECO:0000313" key="3">
    <source>
        <dbReference type="Proteomes" id="UP000225997"/>
    </source>
</evidence>
<dbReference type="InterPro" id="IPR020084">
    <property type="entry name" value="NUDIX_hydrolase_CS"/>
</dbReference>
<dbReference type="RefSeq" id="WP_100061893.1">
    <property type="nucleotide sequence ID" value="NZ_NUSQ01000001.1"/>
</dbReference>
<gene>
    <name evidence="2" type="ORF">COF40_00280</name>
</gene>
<dbReference type="GO" id="GO:0006754">
    <property type="term" value="P:ATP biosynthetic process"/>
    <property type="evidence" value="ECO:0007669"/>
    <property type="project" value="TreeGrafter"/>
</dbReference>
<dbReference type="PROSITE" id="PS51462">
    <property type="entry name" value="NUDIX"/>
    <property type="match status" value="1"/>
</dbReference>
<reference evidence="2 3" key="1">
    <citation type="submission" date="2017-09" db="EMBL/GenBank/DDBJ databases">
        <title>Large-scale bioinformatics analysis of Bacillus genomes uncovers conserved roles of natural products in bacterial physiology.</title>
        <authorList>
            <consortium name="Agbiome Team Llc"/>
            <person name="Bleich R.M."/>
            <person name="Grubbs K.J."/>
            <person name="Santa Maria K.C."/>
            <person name="Allen S.E."/>
            <person name="Farag S."/>
            <person name="Shank E.A."/>
            <person name="Bowers A."/>
        </authorList>
    </citation>
    <scope>NUCLEOTIDE SEQUENCE [LARGE SCALE GENOMIC DNA]</scope>
    <source>
        <strain evidence="2 3">AFS044250</strain>
    </source>
</reference>
<dbReference type="InterPro" id="IPR000086">
    <property type="entry name" value="NUDIX_hydrolase_dom"/>
</dbReference>
<dbReference type="GO" id="GO:0004081">
    <property type="term" value="F:bis(5'-nucleosyl)-tetraphosphatase (asymmetrical) activity"/>
    <property type="evidence" value="ECO:0007669"/>
    <property type="project" value="TreeGrafter"/>
</dbReference>
<evidence type="ECO:0000313" key="2">
    <source>
        <dbReference type="EMBL" id="PHD75197.1"/>
    </source>
</evidence>
<dbReference type="PANTHER" id="PTHR21340">
    <property type="entry name" value="DIADENOSINE 5,5-P1,P4-TETRAPHOSPHATE PYROPHOSPHOHYDROLASE MUTT"/>
    <property type="match status" value="1"/>
</dbReference>
<keyword evidence="1" id="KW-0378">Hydrolase</keyword>
<comment type="caution">
    <text evidence="2">The sequence shown here is derived from an EMBL/GenBank/DDBJ whole genome shotgun (WGS) entry which is preliminary data.</text>
</comment>
<dbReference type="PANTHER" id="PTHR21340:SF0">
    <property type="entry name" value="BIS(5'-NUCLEOSYL)-TETRAPHOSPHATASE [ASYMMETRICAL]"/>
    <property type="match status" value="1"/>
</dbReference>